<accession>A0A168LTF0</accession>
<feature type="transmembrane region" description="Helical" evidence="3">
    <location>
        <begin position="536"/>
        <end position="553"/>
    </location>
</feature>
<dbReference type="Proteomes" id="UP000078561">
    <property type="component" value="Unassembled WGS sequence"/>
</dbReference>
<dbReference type="AlphaFoldDB" id="A0A168LTF0"/>
<dbReference type="InterPro" id="IPR036887">
    <property type="entry name" value="HTH_APSES_sf"/>
</dbReference>
<dbReference type="STRING" id="4829.A0A168LTF0"/>
<gene>
    <name evidence="4" type="primary">ABSGL_02966.1 scaffold 4097</name>
</gene>
<evidence type="ECO:0000313" key="4">
    <source>
        <dbReference type="EMBL" id="SAL97469.1"/>
    </source>
</evidence>
<dbReference type="EMBL" id="LT551811">
    <property type="protein sequence ID" value="SAL97469.1"/>
    <property type="molecule type" value="Genomic_DNA"/>
</dbReference>
<dbReference type="OMA" id="GLVRWQV"/>
<feature type="coiled-coil region" evidence="1">
    <location>
        <begin position="486"/>
        <end position="517"/>
    </location>
</feature>
<protein>
    <submittedName>
        <fullName evidence="4">Uncharacterized protein</fullName>
    </submittedName>
</protein>
<evidence type="ECO:0000256" key="1">
    <source>
        <dbReference type="SAM" id="Coils"/>
    </source>
</evidence>
<reference evidence="4" key="1">
    <citation type="submission" date="2016-04" db="EMBL/GenBank/DDBJ databases">
        <authorList>
            <person name="Evans L.H."/>
            <person name="Alamgir A."/>
            <person name="Owens N."/>
            <person name="Weber N.D."/>
            <person name="Virtaneva K."/>
            <person name="Barbian K."/>
            <person name="Babar A."/>
            <person name="Rosenke K."/>
        </authorList>
    </citation>
    <scope>NUCLEOTIDE SEQUENCE [LARGE SCALE GENOMIC DNA]</scope>
    <source>
        <strain evidence="4">CBS 101.48</strain>
    </source>
</reference>
<keyword evidence="1" id="KW-0175">Coiled coil</keyword>
<evidence type="ECO:0000256" key="3">
    <source>
        <dbReference type="SAM" id="Phobius"/>
    </source>
</evidence>
<sequence length="554" mass="63861">MMEADDEPTTTHAPLPIRFRLLYNWTQGLDQDPLLQHKVSMYPSFQVELHDTPIYRLIDHTLITMNLQQRRQHWISAGQLWKACGLTLTEGLFLFQLAPSHYQLDFLIPSFPYQDVWVPLTLARSMATTLGVLDDLAWFLDDSVLSKVESADHADRLEMVHNWRILGIPNTSYSTRALLDYSLVAGEPLDIITDTDLLQHHQQKTTTLMTRHEYQPGIVMKDRAETGLARWQSWAYEQFLATHNMDTSLLSKSDDGGGARRRRKSKIHWENDNTDGRFLDDFGHEPIILDNGPDDSVPATALWDVIQGLLCDLQSLERRQQQVDVISDLDDEQQLLKASRVFSDSMVIGNMPLKSAFLRQSPALQHIYLSVMMEKLYHAMAQLCATTIKQKQQYDMDILLTSTAQPPPVQQQQDRFYHSHKGLATTPTTTSASSTTQSEKKSLSRVNSTRQQGQRPRSLHLGQNNISASTTAPAQMDPNMMLHDRMDLLEQEMYRIKKKAKRKMDESELKSMELQHHLMTLDTWKRNLETRRKNERAWMLLIILLLSFVLWISL</sequence>
<evidence type="ECO:0000256" key="2">
    <source>
        <dbReference type="SAM" id="MobiDB-lite"/>
    </source>
</evidence>
<dbReference type="InParanoid" id="A0A168LTF0"/>
<proteinExistence type="predicted"/>
<feature type="compositionally biased region" description="Polar residues" evidence="2">
    <location>
        <begin position="444"/>
        <end position="473"/>
    </location>
</feature>
<keyword evidence="3" id="KW-0812">Transmembrane</keyword>
<feature type="compositionally biased region" description="Low complexity" evidence="2">
    <location>
        <begin position="425"/>
        <end position="437"/>
    </location>
</feature>
<organism evidence="4">
    <name type="scientific">Absidia glauca</name>
    <name type="common">Pin mould</name>
    <dbReference type="NCBI Taxonomy" id="4829"/>
    <lineage>
        <taxon>Eukaryota</taxon>
        <taxon>Fungi</taxon>
        <taxon>Fungi incertae sedis</taxon>
        <taxon>Mucoromycota</taxon>
        <taxon>Mucoromycotina</taxon>
        <taxon>Mucoromycetes</taxon>
        <taxon>Mucorales</taxon>
        <taxon>Cunninghamellaceae</taxon>
        <taxon>Absidia</taxon>
    </lineage>
</organism>
<dbReference type="GO" id="GO:0003677">
    <property type="term" value="F:DNA binding"/>
    <property type="evidence" value="ECO:0007669"/>
    <property type="project" value="InterPro"/>
</dbReference>
<dbReference type="Gene3D" id="3.10.260.10">
    <property type="entry name" value="Transcription regulator HTH, APSES-type DNA-binding domain"/>
    <property type="match status" value="1"/>
</dbReference>
<evidence type="ECO:0000313" key="5">
    <source>
        <dbReference type="Proteomes" id="UP000078561"/>
    </source>
</evidence>
<feature type="region of interest" description="Disordered" evidence="2">
    <location>
        <begin position="422"/>
        <end position="476"/>
    </location>
</feature>
<keyword evidence="3" id="KW-1133">Transmembrane helix</keyword>
<dbReference type="OrthoDB" id="2504162at2759"/>
<name>A0A168LTF0_ABSGL</name>
<keyword evidence="5" id="KW-1185">Reference proteome</keyword>
<keyword evidence="3" id="KW-0472">Membrane</keyword>